<name>A0A7J6SDA6_PEROL</name>
<comment type="caution">
    <text evidence="2">The sequence shown here is derived from an EMBL/GenBank/DDBJ whole genome shotgun (WGS) entry which is preliminary data.</text>
</comment>
<evidence type="ECO:0000256" key="1">
    <source>
        <dbReference type="SAM" id="MobiDB-lite"/>
    </source>
</evidence>
<evidence type="ECO:0000313" key="2">
    <source>
        <dbReference type="EMBL" id="KAF4730803.1"/>
    </source>
</evidence>
<organism evidence="2 3">
    <name type="scientific">Perkinsus olseni</name>
    <name type="common">Perkinsus atlanticus</name>
    <dbReference type="NCBI Taxonomy" id="32597"/>
    <lineage>
        <taxon>Eukaryota</taxon>
        <taxon>Sar</taxon>
        <taxon>Alveolata</taxon>
        <taxon>Perkinsozoa</taxon>
        <taxon>Perkinsea</taxon>
        <taxon>Perkinsida</taxon>
        <taxon>Perkinsidae</taxon>
        <taxon>Perkinsus</taxon>
    </lineage>
</organism>
<proteinExistence type="predicted"/>
<evidence type="ECO:0000313" key="3">
    <source>
        <dbReference type="Proteomes" id="UP000574390"/>
    </source>
</evidence>
<accession>A0A7J6SDA6</accession>
<reference evidence="2 3" key="1">
    <citation type="submission" date="2020-04" db="EMBL/GenBank/DDBJ databases">
        <title>Perkinsus olseni comparative genomics.</title>
        <authorList>
            <person name="Bogema D.R."/>
        </authorList>
    </citation>
    <scope>NUCLEOTIDE SEQUENCE [LARGE SCALE GENOMIC DNA]</scope>
    <source>
        <strain evidence="2">ATCC PRA-205</strain>
    </source>
</reference>
<dbReference type="EMBL" id="JABANM010015586">
    <property type="protein sequence ID" value="KAF4730803.1"/>
    <property type="molecule type" value="Genomic_DNA"/>
</dbReference>
<protein>
    <submittedName>
        <fullName evidence="2">Uncharacterized protein</fullName>
    </submittedName>
</protein>
<sequence length="302" mass="33113">MLSPRIRLHLAIIPNLVWPSHGLTRGNDGSYAIPDTIDSPYQFLREGEHSYAKLPLAANQGDGGITASLMTGFPPPGLYENRTFGVVLRNEGPQQGTFTFLFDDYTSFVFPYTNMTPSVRAFTYNCYTPGGALQTLFTGGALRRLLGIESPEPFKRSHIRLCRSVEGDRTWMIVPSGSIGLSWKPLPLEETREEPSTPGGAAGTERNPVNYDTDSALDSNAMANMFGGVTDDDVERALDIDSIAGGFGGVTDEGVERALGIDTMADFFGVITDEVDGLSYPTPRSYLTKFRLMYRPYRSPLI</sequence>
<dbReference type="Proteomes" id="UP000574390">
    <property type="component" value="Unassembled WGS sequence"/>
</dbReference>
<gene>
    <name evidence="2" type="ORF">FOZ62_013482</name>
</gene>
<feature type="region of interest" description="Disordered" evidence="1">
    <location>
        <begin position="186"/>
        <end position="211"/>
    </location>
</feature>
<dbReference type="AlphaFoldDB" id="A0A7J6SDA6"/>